<name>A0A382SXF7_9ZZZZ</name>
<feature type="non-terminal residue" evidence="1">
    <location>
        <position position="1"/>
    </location>
</feature>
<sequence>EALEALNRLPGVTASNIDGKSISVDVADNVELRVSDINQVLAVHSQDTRVDRDRLIISPHTIFQLNAGVCFFCAEEPLGQTLDRRPFVKTWSVVDYWQLGRLLFRIEPNRVVRVEELGRTSAFEDIVLTNQFDGRGAPDLYWPTGGVEWRKDEQAARHEATASKKPLMIFPTAGT</sequence>
<organism evidence="1">
    <name type="scientific">marine metagenome</name>
    <dbReference type="NCBI Taxonomy" id="408172"/>
    <lineage>
        <taxon>unclassified sequences</taxon>
        <taxon>metagenomes</taxon>
        <taxon>ecological metagenomes</taxon>
    </lineage>
</organism>
<reference evidence="1" key="1">
    <citation type="submission" date="2018-05" db="EMBL/GenBank/DDBJ databases">
        <authorList>
            <person name="Lanie J.A."/>
            <person name="Ng W.-L."/>
            <person name="Kazmierczak K.M."/>
            <person name="Andrzejewski T.M."/>
            <person name="Davidsen T.M."/>
            <person name="Wayne K.J."/>
            <person name="Tettelin H."/>
            <person name="Glass J.I."/>
            <person name="Rusch D."/>
            <person name="Podicherti R."/>
            <person name="Tsui H.-C.T."/>
            <person name="Winkler M.E."/>
        </authorList>
    </citation>
    <scope>NUCLEOTIDE SEQUENCE</scope>
</reference>
<evidence type="ECO:0000313" key="1">
    <source>
        <dbReference type="EMBL" id="SVD14650.1"/>
    </source>
</evidence>
<dbReference type="AlphaFoldDB" id="A0A382SXF7"/>
<gene>
    <name evidence="1" type="ORF">METZ01_LOCUS367504</name>
</gene>
<protein>
    <submittedName>
        <fullName evidence="1">Uncharacterized protein</fullName>
    </submittedName>
</protein>
<accession>A0A382SXF7</accession>
<proteinExistence type="predicted"/>
<dbReference type="EMBL" id="UINC01132374">
    <property type="protein sequence ID" value="SVD14650.1"/>
    <property type="molecule type" value="Genomic_DNA"/>
</dbReference>